<sequence>MTIDADNMPDFLAGMAAEPRFSHGFGNWRGDFEGWRAAGRDLLRRGVGPALDGEAVAEEIGRSDAGGVTRLRLRLRFPTGARSEALMLLPSGAGPRPAVLLQHDHGSEFAIGKEKMIAPWDDPERAGVAREWQERLYGGVALGQALAARGFVVIAADALGWGSRVGNGYAAQQALACNLMQFGLTLAGIIAAEDAQLARWLARHPAVDRTCVSVLGFSFGGFRAWQAMALEPAIRAGVAAGWMARLADLMVPGGNQTRGQSAFTMLHPGLGGRLDYPDVAGLAAPRRLRLVSGAEDRHVPEAAARQAFGDLARIWAAAGAPRALETEIAPGGHVFTAEQQARAIAFLARN</sequence>
<dbReference type="AlphaFoldDB" id="A0A501WXK8"/>
<dbReference type="InterPro" id="IPR029058">
    <property type="entry name" value="AB_hydrolase_fold"/>
</dbReference>
<gene>
    <name evidence="1" type="ORF">FJM51_08365</name>
</gene>
<protein>
    <submittedName>
        <fullName evidence="1">Hydrolase</fullName>
    </submittedName>
</protein>
<dbReference type="OrthoDB" id="3647650at2"/>
<dbReference type="InterPro" id="IPR025890">
    <property type="entry name" value="Abhydrolase_bac"/>
</dbReference>
<dbReference type="SUPFAM" id="SSF53474">
    <property type="entry name" value="alpha/beta-Hydrolases"/>
    <property type="match status" value="1"/>
</dbReference>
<evidence type="ECO:0000313" key="1">
    <source>
        <dbReference type="EMBL" id="TPE51701.1"/>
    </source>
</evidence>
<dbReference type="Gene3D" id="3.40.50.1820">
    <property type="entry name" value="alpha/beta hydrolase"/>
    <property type="match status" value="1"/>
</dbReference>
<evidence type="ECO:0000313" key="2">
    <source>
        <dbReference type="Proteomes" id="UP000319255"/>
    </source>
</evidence>
<dbReference type="Pfam" id="PF12715">
    <property type="entry name" value="Abhydrolase_7"/>
    <property type="match status" value="1"/>
</dbReference>
<dbReference type="PANTHER" id="PTHR22946">
    <property type="entry name" value="DIENELACTONE HYDROLASE DOMAIN-CONTAINING PROTEIN-RELATED"/>
    <property type="match status" value="1"/>
</dbReference>
<keyword evidence="2" id="KW-1185">Reference proteome</keyword>
<reference evidence="1 2" key="1">
    <citation type="submission" date="2019-06" db="EMBL/GenBank/DDBJ databases">
        <title>A novel bacterium of genus Amaricoccus, isolated from marine sediment.</title>
        <authorList>
            <person name="Huang H."/>
            <person name="Mo K."/>
            <person name="Hu Y."/>
        </authorList>
    </citation>
    <scope>NUCLEOTIDE SEQUENCE [LARGE SCALE GENOMIC DNA]</scope>
    <source>
        <strain evidence="1 2">HB172011</strain>
    </source>
</reference>
<dbReference type="GO" id="GO:0016787">
    <property type="term" value="F:hydrolase activity"/>
    <property type="evidence" value="ECO:0007669"/>
    <property type="project" value="UniProtKB-KW"/>
</dbReference>
<dbReference type="EMBL" id="VFRP01000006">
    <property type="protein sequence ID" value="TPE51701.1"/>
    <property type="molecule type" value="Genomic_DNA"/>
</dbReference>
<proteinExistence type="predicted"/>
<dbReference type="Proteomes" id="UP000319255">
    <property type="component" value="Unassembled WGS sequence"/>
</dbReference>
<comment type="caution">
    <text evidence="1">The sequence shown here is derived from an EMBL/GenBank/DDBJ whole genome shotgun (WGS) entry which is preliminary data.</text>
</comment>
<name>A0A501WXK8_9RHOB</name>
<accession>A0A501WXK8</accession>
<keyword evidence="1" id="KW-0378">Hydrolase</keyword>
<organism evidence="1 2">
    <name type="scientific">Amaricoccus solimangrovi</name>
    <dbReference type="NCBI Taxonomy" id="2589815"/>
    <lineage>
        <taxon>Bacteria</taxon>
        <taxon>Pseudomonadati</taxon>
        <taxon>Pseudomonadota</taxon>
        <taxon>Alphaproteobacteria</taxon>
        <taxon>Rhodobacterales</taxon>
        <taxon>Paracoccaceae</taxon>
        <taxon>Amaricoccus</taxon>
    </lineage>
</organism>
<dbReference type="RefSeq" id="WP_140453674.1">
    <property type="nucleotide sequence ID" value="NZ_VFRP01000006.1"/>
</dbReference>
<dbReference type="InterPro" id="IPR050261">
    <property type="entry name" value="FrsA_esterase"/>
</dbReference>